<dbReference type="STRING" id="1736691.SAMN06295964_3214"/>
<sequence length="267" mass="27991">MSERTEEASSVREAESILDRLAATALDDDYYVAHDTPPGQVSRLLAGVAVAVFALMITVAAVQTRIDRPATEVERNALIENIRVREDLVANKQETVAGLQGEIADLQAESIVDGPGTEALRVAAGSTAVAGPGVELTVESSANEDRPGGQLTDSDVQLIVNGLWLAGAEAVAVGGHRLTSTSAIRSAGEAITVNYRSVTEPLVIAAIGDPDSLQNQWEQGPSGRYLAARAEADGIRFAVRGSDDVELPAAPESRLTVSAEPLRRSVS</sequence>
<name>A0A1T4Z8J9_9ACTN</name>
<feature type="transmembrane region" description="Helical" evidence="2">
    <location>
        <begin position="44"/>
        <end position="62"/>
    </location>
</feature>
<keyword evidence="2" id="KW-0472">Membrane</keyword>
<protein>
    <submittedName>
        <fullName evidence="3">Uncharacterized conserved protein YlxW, UPF0749 family</fullName>
    </submittedName>
</protein>
<dbReference type="EMBL" id="LT796768">
    <property type="protein sequence ID" value="SKB10266.1"/>
    <property type="molecule type" value="Genomic_DNA"/>
</dbReference>
<dbReference type="Gene3D" id="3.30.70.1880">
    <property type="entry name" value="Protein of unknown function DUF881"/>
    <property type="match status" value="1"/>
</dbReference>
<dbReference type="AlphaFoldDB" id="A0A1T4Z8J9"/>
<keyword evidence="4" id="KW-1185">Reference proteome</keyword>
<dbReference type="GO" id="GO:0005886">
    <property type="term" value="C:plasma membrane"/>
    <property type="evidence" value="ECO:0007669"/>
    <property type="project" value="TreeGrafter"/>
</dbReference>
<dbReference type="PANTHER" id="PTHR37313">
    <property type="entry name" value="UPF0749 PROTEIN RV1825"/>
    <property type="match status" value="1"/>
</dbReference>
<evidence type="ECO:0000256" key="2">
    <source>
        <dbReference type="SAM" id="Phobius"/>
    </source>
</evidence>
<evidence type="ECO:0000313" key="3">
    <source>
        <dbReference type="EMBL" id="SKB10266.1"/>
    </source>
</evidence>
<gene>
    <name evidence="3" type="ORF">SAMN06295964_3214</name>
</gene>
<dbReference type="Proteomes" id="UP000191040">
    <property type="component" value="Chromosome I"/>
</dbReference>
<dbReference type="RefSeq" id="WP_078701083.1">
    <property type="nucleotide sequence ID" value="NZ_LT796768.1"/>
</dbReference>
<accession>A0A1T4Z8J9</accession>
<dbReference type="InterPro" id="IPR010273">
    <property type="entry name" value="DUF881"/>
</dbReference>
<comment type="similarity">
    <text evidence="1">Belongs to the UPF0749 family.</text>
</comment>
<dbReference type="PANTHER" id="PTHR37313:SF1">
    <property type="entry name" value="UPF0749 PROTEIN RV1823"/>
    <property type="match status" value="1"/>
</dbReference>
<reference evidence="4" key="1">
    <citation type="submission" date="2017-02" db="EMBL/GenBank/DDBJ databases">
        <authorList>
            <person name="Varghese N."/>
            <person name="Submissions S."/>
        </authorList>
    </citation>
    <scope>NUCLEOTIDE SEQUENCE [LARGE SCALE GENOMIC DNA]</scope>
    <source>
        <strain evidence="4">9H-4</strain>
    </source>
</reference>
<evidence type="ECO:0000313" key="4">
    <source>
        <dbReference type="Proteomes" id="UP000191040"/>
    </source>
</evidence>
<dbReference type="OrthoDB" id="3218134at2"/>
<dbReference type="Pfam" id="PF05949">
    <property type="entry name" value="DUF881"/>
    <property type="match status" value="1"/>
</dbReference>
<keyword evidence="2" id="KW-1133">Transmembrane helix</keyword>
<organism evidence="3 4">
    <name type="scientific">Aeromicrobium choanae</name>
    <dbReference type="NCBI Taxonomy" id="1736691"/>
    <lineage>
        <taxon>Bacteria</taxon>
        <taxon>Bacillati</taxon>
        <taxon>Actinomycetota</taxon>
        <taxon>Actinomycetes</taxon>
        <taxon>Propionibacteriales</taxon>
        <taxon>Nocardioidaceae</taxon>
        <taxon>Aeromicrobium</taxon>
    </lineage>
</organism>
<keyword evidence="2" id="KW-0812">Transmembrane</keyword>
<proteinExistence type="inferred from homology"/>
<evidence type="ECO:0000256" key="1">
    <source>
        <dbReference type="ARBA" id="ARBA00009108"/>
    </source>
</evidence>